<dbReference type="InterPro" id="IPR051531">
    <property type="entry name" value="N-acetyltransferase"/>
</dbReference>
<evidence type="ECO:0000313" key="3">
    <source>
        <dbReference type="Proteomes" id="UP000596929"/>
    </source>
</evidence>
<dbReference type="SUPFAM" id="SSF55729">
    <property type="entry name" value="Acyl-CoA N-acyltransferases (Nat)"/>
    <property type="match status" value="1"/>
</dbReference>
<accession>A0ABR7DG93</accession>
<name>A0ABR7DG93_9CLOT</name>
<organism evidence="2 3">
    <name type="scientific">Clostridium hominis</name>
    <dbReference type="NCBI Taxonomy" id="2763036"/>
    <lineage>
        <taxon>Bacteria</taxon>
        <taxon>Bacillati</taxon>
        <taxon>Bacillota</taxon>
        <taxon>Clostridia</taxon>
        <taxon>Eubacteriales</taxon>
        <taxon>Clostridiaceae</taxon>
        <taxon>Clostridium</taxon>
    </lineage>
</organism>
<sequence length="175" mass="20763">MEDKICFYVPKIEELVYRQKIMSDPDTMNYNKGYDIFFHGYHKDTGCIDFPRDKWSRWYSCMVNNKPNSFYAYITRKEDNEFIGEVNIHWNNDKKWYEIGIVIEGKYRGMGYSVEALRKLINIAFEEYDATAVHNSFEITRQAAIAIHKKVGFKIINEVNGIIDLLISNYKLNKK</sequence>
<dbReference type="Gene3D" id="3.40.630.30">
    <property type="match status" value="1"/>
</dbReference>
<feature type="domain" description="N-acetyltransferase" evidence="1">
    <location>
        <begin position="25"/>
        <end position="175"/>
    </location>
</feature>
<reference evidence="2 3" key="1">
    <citation type="submission" date="2020-08" db="EMBL/GenBank/DDBJ databases">
        <title>Genome public.</title>
        <authorList>
            <person name="Liu C."/>
            <person name="Sun Q."/>
        </authorList>
    </citation>
    <scope>NUCLEOTIDE SEQUENCE [LARGE SCALE GENOMIC DNA]</scope>
    <source>
        <strain evidence="2 3">NSJ-6</strain>
    </source>
</reference>
<gene>
    <name evidence="2" type="ORF">H8S20_16365</name>
</gene>
<evidence type="ECO:0000259" key="1">
    <source>
        <dbReference type="PROSITE" id="PS51186"/>
    </source>
</evidence>
<dbReference type="InterPro" id="IPR016181">
    <property type="entry name" value="Acyl_CoA_acyltransferase"/>
</dbReference>
<dbReference type="EMBL" id="JACOOO010000038">
    <property type="protein sequence ID" value="MBC5630434.1"/>
    <property type="molecule type" value="Genomic_DNA"/>
</dbReference>
<comment type="caution">
    <text evidence="2">The sequence shown here is derived from an EMBL/GenBank/DDBJ whole genome shotgun (WGS) entry which is preliminary data.</text>
</comment>
<dbReference type="RefSeq" id="WP_032118318.1">
    <property type="nucleotide sequence ID" value="NZ_JACOOO010000038.1"/>
</dbReference>
<dbReference type="Pfam" id="PF13302">
    <property type="entry name" value="Acetyltransf_3"/>
    <property type="match status" value="1"/>
</dbReference>
<dbReference type="InterPro" id="IPR000182">
    <property type="entry name" value="GNAT_dom"/>
</dbReference>
<keyword evidence="3" id="KW-1185">Reference proteome</keyword>
<protein>
    <submittedName>
        <fullName evidence="2">GNAT family N-acetyltransferase</fullName>
    </submittedName>
</protein>
<evidence type="ECO:0000313" key="2">
    <source>
        <dbReference type="EMBL" id="MBC5630434.1"/>
    </source>
</evidence>
<dbReference type="Proteomes" id="UP000596929">
    <property type="component" value="Unassembled WGS sequence"/>
</dbReference>
<proteinExistence type="predicted"/>
<dbReference type="PROSITE" id="PS51186">
    <property type="entry name" value="GNAT"/>
    <property type="match status" value="1"/>
</dbReference>
<dbReference type="PANTHER" id="PTHR43792">
    <property type="entry name" value="GNAT FAMILY, PUTATIVE (AFU_ORTHOLOGUE AFUA_3G00765)-RELATED-RELATED"/>
    <property type="match status" value="1"/>
</dbReference>